<feature type="chain" id="PRO_5045246622" description="DUF1735 domain-containing protein" evidence="1">
    <location>
        <begin position="22"/>
        <end position="182"/>
    </location>
</feature>
<sequence>MIKINLKFFIFVALCCLFFSACVKDTDFDQADDIVLSPVVELDLIYFNLRASDFVDTVTGNPRLTVTDTTEIEFLDGSFLQENLARAEFYFKFTNSIPRSFEVDFQFLSEANDTTYTTQTVVNEGSVSSPVITEFIENVEGEQILQLTSADKVVVSVTVPSSTVNVSGELNLKSKTTYFLEY</sequence>
<proteinExistence type="predicted"/>
<dbReference type="Proteomes" id="UP001297092">
    <property type="component" value="Unassembled WGS sequence"/>
</dbReference>
<feature type="signal peptide" evidence="1">
    <location>
        <begin position="1"/>
        <end position="21"/>
    </location>
</feature>
<accession>A0ABS5S440</accession>
<name>A0ABS5S440_9FLAO</name>
<evidence type="ECO:0000313" key="3">
    <source>
        <dbReference type="Proteomes" id="UP001297092"/>
    </source>
</evidence>
<keyword evidence="1" id="KW-0732">Signal</keyword>
<keyword evidence="3" id="KW-1185">Reference proteome</keyword>
<evidence type="ECO:0008006" key="4">
    <source>
        <dbReference type="Google" id="ProtNLM"/>
    </source>
</evidence>
<evidence type="ECO:0000313" key="2">
    <source>
        <dbReference type="EMBL" id="MBT0606610.1"/>
    </source>
</evidence>
<comment type="caution">
    <text evidence="2">The sequence shown here is derived from an EMBL/GenBank/DDBJ whole genome shotgun (WGS) entry which is preliminary data.</text>
</comment>
<protein>
    <recommendedName>
        <fullName evidence="4">DUF1735 domain-containing protein</fullName>
    </recommendedName>
</protein>
<reference evidence="2 3" key="1">
    <citation type="submission" date="2021-05" db="EMBL/GenBank/DDBJ databases">
        <title>Aequorivita echinoideorum JCM 30378 genome.</title>
        <authorList>
            <person name="Zhang H."/>
            <person name="Li C."/>
        </authorList>
    </citation>
    <scope>NUCLEOTIDE SEQUENCE [LARGE SCALE GENOMIC DNA]</scope>
    <source>
        <strain evidence="2 3">JCM30378</strain>
    </source>
</reference>
<evidence type="ECO:0000256" key="1">
    <source>
        <dbReference type="SAM" id="SignalP"/>
    </source>
</evidence>
<dbReference type="RefSeq" id="WP_214111491.1">
    <property type="nucleotide sequence ID" value="NZ_JAHCTB010000001.1"/>
</dbReference>
<organism evidence="2 3">
    <name type="scientific">Aequorivita echinoideorum</name>
    <dbReference type="NCBI Taxonomy" id="1549647"/>
    <lineage>
        <taxon>Bacteria</taxon>
        <taxon>Pseudomonadati</taxon>
        <taxon>Bacteroidota</taxon>
        <taxon>Flavobacteriia</taxon>
        <taxon>Flavobacteriales</taxon>
        <taxon>Flavobacteriaceae</taxon>
        <taxon>Aequorivita</taxon>
    </lineage>
</organism>
<dbReference type="EMBL" id="JAHCTB010000001">
    <property type="protein sequence ID" value="MBT0606610.1"/>
    <property type="molecule type" value="Genomic_DNA"/>
</dbReference>
<dbReference type="PROSITE" id="PS51257">
    <property type="entry name" value="PROKAR_LIPOPROTEIN"/>
    <property type="match status" value="1"/>
</dbReference>
<gene>
    <name evidence="2" type="ORF">KIV10_00305</name>
</gene>